<name>A0ABY9MIC3_9BACL</name>
<accession>A0ABY9MIC3</accession>
<protein>
    <submittedName>
        <fullName evidence="2">Metallophosphoesterase</fullName>
    </submittedName>
</protein>
<dbReference type="InterPro" id="IPR004843">
    <property type="entry name" value="Calcineurin-like_PHP"/>
</dbReference>
<dbReference type="EMBL" id="CP133076">
    <property type="protein sequence ID" value="WMJ17384.1"/>
    <property type="molecule type" value="Genomic_DNA"/>
</dbReference>
<feature type="domain" description="Calcineurin-like phosphoesterase" evidence="1">
    <location>
        <begin position="48"/>
        <end position="116"/>
    </location>
</feature>
<dbReference type="Proteomes" id="UP001223761">
    <property type="component" value="Chromosome"/>
</dbReference>
<evidence type="ECO:0000313" key="3">
    <source>
        <dbReference type="Proteomes" id="UP001223761"/>
    </source>
</evidence>
<sequence>MLIGGTVIALLALLALLSYMWKEAHRNEVRHLTLSFPNFPDDCPRLAIFFISDIHRRTVCAQMLETVKGKADFVLIGGDLAEKGVPAARVRENVRRLRSVAPVYFVWGNNDDEVDYPENGAVEKKCLSKTGKTM</sequence>
<dbReference type="SUPFAM" id="SSF56300">
    <property type="entry name" value="Metallo-dependent phosphatases"/>
    <property type="match status" value="1"/>
</dbReference>
<organism evidence="2 3">
    <name type="scientific">Geobacillus proteiniphilus</name>
    <dbReference type="NCBI Taxonomy" id="860353"/>
    <lineage>
        <taxon>Bacteria</taxon>
        <taxon>Bacillati</taxon>
        <taxon>Bacillota</taxon>
        <taxon>Bacilli</taxon>
        <taxon>Bacillales</taxon>
        <taxon>Anoxybacillaceae</taxon>
        <taxon>Geobacillus</taxon>
    </lineage>
</organism>
<evidence type="ECO:0000259" key="1">
    <source>
        <dbReference type="Pfam" id="PF00149"/>
    </source>
</evidence>
<dbReference type="InterPro" id="IPR051158">
    <property type="entry name" value="Metallophosphoesterase_sf"/>
</dbReference>
<evidence type="ECO:0000313" key="2">
    <source>
        <dbReference type="EMBL" id="WMJ17384.1"/>
    </source>
</evidence>
<dbReference type="InterPro" id="IPR029052">
    <property type="entry name" value="Metallo-depent_PP-like"/>
</dbReference>
<dbReference type="Gene3D" id="3.60.21.10">
    <property type="match status" value="1"/>
</dbReference>
<keyword evidence="3" id="KW-1185">Reference proteome</keyword>
<dbReference type="PANTHER" id="PTHR31302:SF32">
    <property type="entry name" value="PHOSPHOESTERASE"/>
    <property type="match status" value="1"/>
</dbReference>
<reference evidence="2 3" key="1">
    <citation type="submission" date="2023-08" db="EMBL/GenBank/DDBJ databases">
        <title>Genome sequencing of the thermostable Gram positive bacteria Geobacillus proteiniphilus strain T-6.</title>
        <authorList>
            <person name="Shulami S."/>
            <person name="Shoham Y."/>
        </authorList>
    </citation>
    <scope>NUCLEOTIDE SEQUENCE [LARGE SCALE GENOMIC DNA]</scope>
    <source>
        <strain evidence="2 3">T-6</strain>
    </source>
</reference>
<gene>
    <name evidence="2" type="ORF">RA955_04570</name>
</gene>
<dbReference type="Pfam" id="PF00149">
    <property type="entry name" value="Metallophos"/>
    <property type="match status" value="1"/>
</dbReference>
<proteinExistence type="predicted"/>
<dbReference type="RefSeq" id="WP_307898860.1">
    <property type="nucleotide sequence ID" value="NZ_CP133076.1"/>
</dbReference>
<dbReference type="PANTHER" id="PTHR31302">
    <property type="entry name" value="TRANSMEMBRANE PROTEIN WITH METALLOPHOSPHOESTERASE DOMAIN-RELATED"/>
    <property type="match status" value="1"/>
</dbReference>